<dbReference type="InterPro" id="IPR011009">
    <property type="entry name" value="Kinase-like_dom_sf"/>
</dbReference>
<dbReference type="GO" id="GO:0000408">
    <property type="term" value="C:EKC/KEOPS complex"/>
    <property type="evidence" value="ECO:0007669"/>
    <property type="project" value="TreeGrafter"/>
</dbReference>
<evidence type="ECO:0000256" key="7">
    <source>
        <dbReference type="ARBA" id="ARBA00022777"/>
    </source>
</evidence>
<dbReference type="Gene3D" id="1.10.510.10">
    <property type="entry name" value="Transferase(Phosphotransferase) domain 1"/>
    <property type="match status" value="1"/>
</dbReference>
<dbReference type="PROSITE" id="PS50011">
    <property type="entry name" value="PROTEIN_KINASE_DOM"/>
    <property type="match status" value="1"/>
</dbReference>
<dbReference type="SUPFAM" id="SSF56112">
    <property type="entry name" value="Protein kinase-like (PK-like)"/>
    <property type="match status" value="1"/>
</dbReference>
<organism evidence="13 14">
    <name type="scientific">Bodo saltans</name>
    <name type="common">Flagellated protozoan</name>
    <dbReference type="NCBI Taxonomy" id="75058"/>
    <lineage>
        <taxon>Eukaryota</taxon>
        <taxon>Discoba</taxon>
        <taxon>Euglenozoa</taxon>
        <taxon>Kinetoplastea</taxon>
        <taxon>Metakinetoplastina</taxon>
        <taxon>Eubodonida</taxon>
        <taxon>Bodonidae</taxon>
        <taxon>Bodo</taxon>
    </lineage>
</organism>
<reference evidence="14" key="1">
    <citation type="submission" date="2015-09" db="EMBL/GenBank/DDBJ databases">
        <authorList>
            <consortium name="Pathogen Informatics"/>
        </authorList>
    </citation>
    <scope>NUCLEOTIDE SEQUENCE [LARGE SCALE GENOMIC DNA]</scope>
    <source>
        <strain evidence="14">Lake Konstanz</strain>
    </source>
</reference>
<keyword evidence="6" id="KW-0547">Nucleotide-binding</keyword>
<dbReference type="PANTHER" id="PTHR12209">
    <property type="entry name" value="NON-SPECIFIC SERINE/THREONINE PROTEIN KINASE"/>
    <property type="match status" value="1"/>
</dbReference>
<dbReference type="InterPro" id="IPR008266">
    <property type="entry name" value="Tyr_kinase_AS"/>
</dbReference>
<dbReference type="FunFam" id="3.30.200.20:FF:000201">
    <property type="entry name" value="TP53-regulating kinase isoform X1"/>
    <property type="match status" value="1"/>
</dbReference>
<keyword evidence="7" id="KW-0418">Kinase</keyword>
<evidence type="ECO:0000256" key="9">
    <source>
        <dbReference type="ARBA" id="ARBA00047899"/>
    </source>
</evidence>
<name>A0A0S4J0K1_BODSA</name>
<protein>
    <recommendedName>
        <fullName evidence="2">non-specific serine/threonine protein kinase</fullName>
        <ecNumber evidence="2">2.7.11.1</ecNumber>
    </recommendedName>
</protein>
<keyword evidence="4" id="KW-0808">Transferase</keyword>
<dbReference type="Pfam" id="PF06293">
    <property type="entry name" value="Kdo"/>
    <property type="match status" value="1"/>
</dbReference>
<dbReference type="PANTHER" id="PTHR12209:SF0">
    <property type="entry name" value="EKC_KEOPS COMPLEX SUBUNIT TP53RK"/>
    <property type="match status" value="1"/>
</dbReference>
<dbReference type="Proteomes" id="UP000051952">
    <property type="component" value="Unassembled WGS sequence"/>
</dbReference>
<evidence type="ECO:0000256" key="2">
    <source>
        <dbReference type="ARBA" id="ARBA00012513"/>
    </source>
</evidence>
<dbReference type="EC" id="2.7.11.1" evidence="2"/>
<dbReference type="EMBL" id="CYKH01001005">
    <property type="protein sequence ID" value="CUG77172.1"/>
    <property type="molecule type" value="Genomic_DNA"/>
</dbReference>
<evidence type="ECO:0000256" key="11">
    <source>
        <dbReference type="SAM" id="MobiDB-lite"/>
    </source>
</evidence>
<keyword evidence="14" id="KW-1185">Reference proteome</keyword>
<feature type="domain" description="Protein kinase" evidence="12">
    <location>
        <begin position="1"/>
        <end position="271"/>
    </location>
</feature>
<dbReference type="NCBIfam" id="TIGR03724">
    <property type="entry name" value="arch_bud32"/>
    <property type="match status" value="1"/>
</dbReference>
<gene>
    <name evidence="13" type="ORF">BSAL_85340</name>
</gene>
<dbReference type="InterPro" id="IPR000719">
    <property type="entry name" value="Prot_kinase_dom"/>
</dbReference>
<evidence type="ECO:0000256" key="10">
    <source>
        <dbReference type="ARBA" id="ARBA00048679"/>
    </source>
</evidence>
<dbReference type="InterPro" id="IPR022495">
    <property type="entry name" value="Bud32"/>
</dbReference>
<evidence type="ECO:0000256" key="5">
    <source>
        <dbReference type="ARBA" id="ARBA00022694"/>
    </source>
</evidence>
<dbReference type="OrthoDB" id="3399at2759"/>
<comment type="catalytic activity">
    <reaction evidence="9">
        <text>L-threonyl-[protein] + ATP = O-phospho-L-threonyl-[protein] + ADP + H(+)</text>
        <dbReference type="Rhea" id="RHEA:46608"/>
        <dbReference type="Rhea" id="RHEA-COMP:11060"/>
        <dbReference type="Rhea" id="RHEA-COMP:11605"/>
        <dbReference type="ChEBI" id="CHEBI:15378"/>
        <dbReference type="ChEBI" id="CHEBI:30013"/>
        <dbReference type="ChEBI" id="CHEBI:30616"/>
        <dbReference type="ChEBI" id="CHEBI:61977"/>
        <dbReference type="ChEBI" id="CHEBI:456216"/>
        <dbReference type="EC" id="2.7.11.1"/>
    </reaction>
</comment>
<dbReference type="GO" id="GO:0008033">
    <property type="term" value="P:tRNA processing"/>
    <property type="evidence" value="ECO:0007669"/>
    <property type="project" value="UniProtKB-KW"/>
</dbReference>
<proteinExistence type="inferred from homology"/>
<evidence type="ECO:0000256" key="8">
    <source>
        <dbReference type="ARBA" id="ARBA00022840"/>
    </source>
</evidence>
<keyword evidence="8" id="KW-0067">ATP-binding</keyword>
<sequence>MEQGELLSQCAESKVYAANFYGHAAVVKHRFAKEYRHNVLDQKLREQRTVREARALVRCRKLGVPAPVVYSVDKLTCTIVMERIPGLSARDLIAGCADQATREAVGKRVLEAMGEIVGLLHRGDIIHGDLTTSNFIVTDEASLGSSSSAAPPPAATSPTTPRTPHDTADAATAAAIGSSGSDLSGMPTGASRGLVVIDFGLVSDKNSAEERAVDLYVLERAVMSAHPLLEDVCAGHIWAGYARTTDAAKGKLTLDRLVAVRARGRKRSMIG</sequence>
<dbReference type="GO" id="GO:0005524">
    <property type="term" value="F:ATP binding"/>
    <property type="evidence" value="ECO:0007669"/>
    <property type="project" value="UniProtKB-KW"/>
</dbReference>
<evidence type="ECO:0000256" key="4">
    <source>
        <dbReference type="ARBA" id="ARBA00022679"/>
    </source>
</evidence>
<dbReference type="GO" id="GO:0005829">
    <property type="term" value="C:cytosol"/>
    <property type="evidence" value="ECO:0007669"/>
    <property type="project" value="TreeGrafter"/>
</dbReference>
<keyword evidence="3" id="KW-0723">Serine/threonine-protein kinase</keyword>
<accession>A0A0S4J0K1</accession>
<dbReference type="AlphaFoldDB" id="A0A0S4J0K1"/>
<dbReference type="GO" id="GO:0005634">
    <property type="term" value="C:nucleus"/>
    <property type="evidence" value="ECO:0007669"/>
    <property type="project" value="TreeGrafter"/>
</dbReference>
<evidence type="ECO:0000313" key="13">
    <source>
        <dbReference type="EMBL" id="CUG77172.1"/>
    </source>
</evidence>
<keyword evidence="5" id="KW-0819">tRNA processing</keyword>
<comment type="similarity">
    <text evidence="1">Belongs to the protein kinase superfamily. BUD32 family.</text>
</comment>
<dbReference type="OMA" id="HKLYMEY"/>
<dbReference type="VEuPathDB" id="TriTrypDB:BSAL_85340"/>
<evidence type="ECO:0000313" key="14">
    <source>
        <dbReference type="Proteomes" id="UP000051952"/>
    </source>
</evidence>
<evidence type="ECO:0000256" key="6">
    <source>
        <dbReference type="ARBA" id="ARBA00022741"/>
    </source>
</evidence>
<evidence type="ECO:0000256" key="1">
    <source>
        <dbReference type="ARBA" id="ARBA00010630"/>
    </source>
</evidence>
<dbReference type="PROSITE" id="PS00109">
    <property type="entry name" value="PROTEIN_KINASE_TYR"/>
    <property type="match status" value="1"/>
</dbReference>
<dbReference type="Gene3D" id="3.30.200.20">
    <property type="entry name" value="Phosphorylase Kinase, domain 1"/>
    <property type="match status" value="1"/>
</dbReference>
<comment type="catalytic activity">
    <reaction evidence="10">
        <text>L-seryl-[protein] + ATP = O-phospho-L-seryl-[protein] + ADP + H(+)</text>
        <dbReference type="Rhea" id="RHEA:17989"/>
        <dbReference type="Rhea" id="RHEA-COMP:9863"/>
        <dbReference type="Rhea" id="RHEA-COMP:11604"/>
        <dbReference type="ChEBI" id="CHEBI:15378"/>
        <dbReference type="ChEBI" id="CHEBI:29999"/>
        <dbReference type="ChEBI" id="CHEBI:30616"/>
        <dbReference type="ChEBI" id="CHEBI:83421"/>
        <dbReference type="ChEBI" id="CHEBI:456216"/>
        <dbReference type="EC" id="2.7.11.1"/>
    </reaction>
</comment>
<dbReference type="GO" id="GO:0004674">
    <property type="term" value="F:protein serine/threonine kinase activity"/>
    <property type="evidence" value="ECO:0007669"/>
    <property type="project" value="UniProtKB-KW"/>
</dbReference>
<feature type="region of interest" description="Disordered" evidence="11">
    <location>
        <begin position="143"/>
        <end position="168"/>
    </location>
</feature>
<dbReference type="GO" id="GO:0070525">
    <property type="term" value="P:tRNA threonylcarbamoyladenosine metabolic process"/>
    <property type="evidence" value="ECO:0007669"/>
    <property type="project" value="TreeGrafter"/>
</dbReference>
<evidence type="ECO:0000256" key="3">
    <source>
        <dbReference type="ARBA" id="ARBA00022527"/>
    </source>
</evidence>
<evidence type="ECO:0000259" key="12">
    <source>
        <dbReference type="PROSITE" id="PS50011"/>
    </source>
</evidence>